<organism evidence="1 2">
    <name type="scientific">Candidatus Komeilibacteria bacterium CG10_big_fil_rev_8_21_14_0_10_41_13</name>
    <dbReference type="NCBI Taxonomy" id="1974476"/>
    <lineage>
        <taxon>Bacteria</taxon>
        <taxon>Candidatus Komeiliibacteriota</taxon>
    </lineage>
</organism>
<sequence>MALIGSFLPLADDGLVFYFMYRDYKKWHILKSSIEKSYKQQLFKEREIWWCSLGANVGFEQDGKNDNFEKPVLVLRKFNSSMFWGLPLTSQPKKGRYYFSFYFKDREITIILSQLRILSFKRMIRRVGKVNVTKFNDISCRFKDLLN</sequence>
<protein>
    <recommendedName>
        <fullName evidence="3">Toxin-antitoxin system protein</fullName>
    </recommendedName>
</protein>
<dbReference type="InterPro" id="IPR003477">
    <property type="entry name" value="PemK-like"/>
</dbReference>
<dbReference type="SUPFAM" id="SSF50118">
    <property type="entry name" value="Cell growth inhibitor/plasmid maintenance toxic component"/>
    <property type="match status" value="1"/>
</dbReference>
<name>A0A2M6WCV2_9BACT</name>
<dbReference type="InterPro" id="IPR011067">
    <property type="entry name" value="Plasmid_toxin/cell-grow_inhib"/>
</dbReference>
<dbReference type="EMBL" id="PFBO01000037">
    <property type="protein sequence ID" value="PIT90606.1"/>
    <property type="molecule type" value="Genomic_DNA"/>
</dbReference>
<evidence type="ECO:0008006" key="3">
    <source>
        <dbReference type="Google" id="ProtNLM"/>
    </source>
</evidence>
<comment type="caution">
    <text evidence="1">The sequence shown here is derived from an EMBL/GenBank/DDBJ whole genome shotgun (WGS) entry which is preliminary data.</text>
</comment>
<dbReference type="Proteomes" id="UP000230543">
    <property type="component" value="Unassembled WGS sequence"/>
</dbReference>
<dbReference type="AlphaFoldDB" id="A0A2M6WCV2"/>
<dbReference type="Gene3D" id="2.30.30.110">
    <property type="match status" value="1"/>
</dbReference>
<proteinExistence type="predicted"/>
<dbReference type="GO" id="GO:0003677">
    <property type="term" value="F:DNA binding"/>
    <property type="evidence" value="ECO:0007669"/>
    <property type="project" value="InterPro"/>
</dbReference>
<accession>A0A2M6WCV2</accession>
<gene>
    <name evidence="1" type="ORF">COU22_01245</name>
</gene>
<dbReference type="Pfam" id="PF02452">
    <property type="entry name" value="PemK_toxin"/>
    <property type="match status" value="1"/>
</dbReference>
<reference evidence="2" key="1">
    <citation type="submission" date="2017-09" db="EMBL/GenBank/DDBJ databases">
        <title>Depth-based differentiation of microbial function through sediment-hosted aquifers and enrichment of novel symbionts in the deep terrestrial subsurface.</title>
        <authorList>
            <person name="Probst A.J."/>
            <person name="Ladd B."/>
            <person name="Jarett J.K."/>
            <person name="Geller-Mcgrath D.E."/>
            <person name="Sieber C.M.K."/>
            <person name="Emerson J.B."/>
            <person name="Anantharaman K."/>
            <person name="Thomas B.C."/>
            <person name="Malmstrom R."/>
            <person name="Stieglmeier M."/>
            <person name="Klingl A."/>
            <person name="Woyke T."/>
            <person name="Ryan C.M."/>
            <person name="Banfield J.F."/>
        </authorList>
    </citation>
    <scope>NUCLEOTIDE SEQUENCE [LARGE SCALE GENOMIC DNA]</scope>
</reference>
<evidence type="ECO:0000313" key="2">
    <source>
        <dbReference type="Proteomes" id="UP000230543"/>
    </source>
</evidence>
<evidence type="ECO:0000313" key="1">
    <source>
        <dbReference type="EMBL" id="PIT90606.1"/>
    </source>
</evidence>